<evidence type="ECO:0000256" key="2">
    <source>
        <dbReference type="ARBA" id="ARBA00022857"/>
    </source>
</evidence>
<dbReference type="FunFam" id="3.20.20.100:FF:000002">
    <property type="entry name" value="2,5-diketo-D-gluconic acid reductase A"/>
    <property type="match status" value="1"/>
</dbReference>
<proteinExistence type="inferred from homology"/>
<dbReference type="Proteomes" id="UP000595446">
    <property type="component" value="Chromosome"/>
</dbReference>
<dbReference type="InterPro" id="IPR018170">
    <property type="entry name" value="Aldo/ket_reductase_CS"/>
</dbReference>
<dbReference type="PIRSF" id="PIRSF000097">
    <property type="entry name" value="AKR"/>
    <property type="match status" value="1"/>
</dbReference>
<dbReference type="PROSITE" id="PS00062">
    <property type="entry name" value="ALDOKETO_REDUCTASE_2"/>
    <property type="match status" value="1"/>
</dbReference>
<dbReference type="InterPro" id="IPR036812">
    <property type="entry name" value="NAD(P)_OxRdtase_dom_sf"/>
</dbReference>
<dbReference type="AlphaFoldDB" id="A0A2G8BA99"/>
<evidence type="ECO:0000259" key="4">
    <source>
        <dbReference type="Pfam" id="PF00248"/>
    </source>
</evidence>
<dbReference type="PANTHER" id="PTHR43827:SF3">
    <property type="entry name" value="NADP-DEPENDENT OXIDOREDUCTASE DOMAIN-CONTAINING PROTEIN"/>
    <property type="match status" value="1"/>
</dbReference>
<dbReference type="Gene3D" id="3.20.20.100">
    <property type="entry name" value="NADP-dependent oxidoreductase domain"/>
    <property type="match status" value="1"/>
</dbReference>
<dbReference type="GO" id="GO:0016616">
    <property type="term" value="F:oxidoreductase activity, acting on the CH-OH group of donors, NAD or NADP as acceptor"/>
    <property type="evidence" value="ECO:0007669"/>
    <property type="project" value="UniProtKB-ARBA"/>
</dbReference>
<keyword evidence="6" id="KW-1185">Reference proteome</keyword>
<gene>
    <name evidence="5" type="ORF">MHEC_34400</name>
</gene>
<evidence type="ECO:0000256" key="1">
    <source>
        <dbReference type="ARBA" id="ARBA00007905"/>
    </source>
</evidence>
<reference evidence="5 6" key="1">
    <citation type="submission" date="2020-12" db="EMBL/GenBank/DDBJ databases">
        <title>Complete genome sequence of Mycobacterium heckeshornense JCM 15655T, closely related to a pathogenic non-tuberculous mycobacterial species Mycobacterium xenopi.</title>
        <authorList>
            <person name="Yoshida M."/>
            <person name="Fukano H."/>
            <person name="Asakura T."/>
            <person name="Suzuki M."/>
            <person name="Hoshino Y."/>
        </authorList>
    </citation>
    <scope>NUCLEOTIDE SEQUENCE [LARGE SCALE GENOMIC DNA]</scope>
    <source>
        <strain evidence="5 6">JCM 15655</strain>
    </source>
</reference>
<dbReference type="InterPro" id="IPR023210">
    <property type="entry name" value="NADP_OxRdtase_dom"/>
</dbReference>
<sequence>MKLSGNAAERSLIPSLTLNDENTMPVLGLGVAELADAETERAVSAALEIGCRLIDTAAAYGNEAAVGRAIAASGIPRAELFVTTKLATPDQGFTRSQEACKESLERLGLDYVDLFLIHWPAPQLGKYVDSFGGMIQSRGDGYARSIGVSNFTEEHVSTVIDLTFFTPAVNQIELHPLLNQTELRTINAQHNVVTQAYSPLALGRLLDNPTVNSVAAEYGRTPAQVLLRWNVQLGNSVVFRSGKPDRIASNFDIFDFELAAEHMDALNGLNDGTRVREDPLTYTGT</sequence>
<evidence type="ECO:0000313" key="6">
    <source>
        <dbReference type="Proteomes" id="UP000595446"/>
    </source>
</evidence>
<dbReference type="InterPro" id="IPR020471">
    <property type="entry name" value="AKR"/>
</dbReference>
<comment type="similarity">
    <text evidence="1">Belongs to the aldo/keto reductase family.</text>
</comment>
<keyword evidence="2" id="KW-0521">NADP</keyword>
<organism evidence="5 6">
    <name type="scientific">Mycobacterium heckeshornense</name>
    <dbReference type="NCBI Taxonomy" id="110505"/>
    <lineage>
        <taxon>Bacteria</taxon>
        <taxon>Bacillati</taxon>
        <taxon>Actinomycetota</taxon>
        <taxon>Actinomycetes</taxon>
        <taxon>Mycobacteriales</taxon>
        <taxon>Mycobacteriaceae</taxon>
        <taxon>Mycobacterium</taxon>
    </lineage>
</organism>
<evidence type="ECO:0000313" key="5">
    <source>
        <dbReference type="EMBL" id="BCO37007.1"/>
    </source>
</evidence>
<accession>A0A2G8BA99</accession>
<feature type="domain" description="NADP-dependent oxidoreductase" evidence="4">
    <location>
        <begin position="32"/>
        <end position="270"/>
    </location>
</feature>
<dbReference type="RefSeq" id="WP_071700247.1">
    <property type="nucleotide sequence ID" value="NZ_AP024237.1"/>
</dbReference>
<dbReference type="Pfam" id="PF00248">
    <property type="entry name" value="Aldo_ket_red"/>
    <property type="match status" value="1"/>
</dbReference>
<name>A0A2G8BA99_9MYCO</name>
<dbReference type="PRINTS" id="PR00069">
    <property type="entry name" value="ALDKETRDTASE"/>
</dbReference>
<evidence type="ECO:0000256" key="3">
    <source>
        <dbReference type="ARBA" id="ARBA00023002"/>
    </source>
</evidence>
<protein>
    <submittedName>
        <fullName evidence="5">Putative oxidoreductase</fullName>
    </submittedName>
</protein>
<dbReference type="CDD" id="cd19134">
    <property type="entry name" value="AKR_AKR5H1"/>
    <property type="match status" value="1"/>
</dbReference>
<dbReference type="SUPFAM" id="SSF51430">
    <property type="entry name" value="NAD(P)-linked oxidoreductase"/>
    <property type="match status" value="1"/>
</dbReference>
<dbReference type="PANTHER" id="PTHR43827">
    <property type="entry name" value="2,5-DIKETO-D-GLUCONIC ACID REDUCTASE"/>
    <property type="match status" value="1"/>
</dbReference>
<dbReference type="EMBL" id="AP024237">
    <property type="protein sequence ID" value="BCO37007.1"/>
    <property type="molecule type" value="Genomic_DNA"/>
</dbReference>
<keyword evidence="3" id="KW-0560">Oxidoreductase</keyword>